<feature type="transmembrane region" description="Helical" evidence="8">
    <location>
        <begin position="894"/>
        <end position="914"/>
    </location>
</feature>
<keyword evidence="3" id="KW-0813">Transport</keyword>
<comment type="similarity">
    <text evidence="2">Belongs to the resistance-nodulation-cell division (RND) (TC 2.A.6) family.</text>
</comment>
<organism evidence="9">
    <name type="scientific">Caldithrix abyssi</name>
    <dbReference type="NCBI Taxonomy" id="187145"/>
    <lineage>
        <taxon>Bacteria</taxon>
        <taxon>Pseudomonadati</taxon>
        <taxon>Calditrichota</taxon>
        <taxon>Calditrichia</taxon>
        <taxon>Calditrichales</taxon>
        <taxon>Calditrichaceae</taxon>
        <taxon>Caldithrix</taxon>
    </lineage>
</organism>
<dbReference type="EMBL" id="DRQG01000106">
    <property type="protein sequence ID" value="HGY56275.1"/>
    <property type="molecule type" value="Genomic_DNA"/>
</dbReference>
<dbReference type="SUPFAM" id="SSF82693">
    <property type="entry name" value="Multidrug efflux transporter AcrB pore domain, PN1, PN2, PC1 and PC2 subdomains"/>
    <property type="match status" value="3"/>
</dbReference>
<dbReference type="Gene3D" id="3.30.70.1440">
    <property type="entry name" value="Multidrug efflux transporter AcrB pore domain"/>
    <property type="match status" value="1"/>
</dbReference>
<keyword evidence="7 8" id="KW-0472">Membrane</keyword>
<evidence type="ECO:0000256" key="7">
    <source>
        <dbReference type="ARBA" id="ARBA00023136"/>
    </source>
</evidence>
<feature type="transmembrane region" description="Helical" evidence="8">
    <location>
        <begin position="430"/>
        <end position="457"/>
    </location>
</feature>
<evidence type="ECO:0000256" key="6">
    <source>
        <dbReference type="ARBA" id="ARBA00022989"/>
    </source>
</evidence>
<dbReference type="AlphaFoldDB" id="A0A7V4U1H6"/>
<evidence type="ECO:0000256" key="3">
    <source>
        <dbReference type="ARBA" id="ARBA00022448"/>
    </source>
</evidence>
<dbReference type="GO" id="GO:0008324">
    <property type="term" value="F:monoatomic cation transmembrane transporter activity"/>
    <property type="evidence" value="ECO:0007669"/>
    <property type="project" value="InterPro"/>
</dbReference>
<evidence type="ECO:0000313" key="9">
    <source>
        <dbReference type="EMBL" id="HGY56275.1"/>
    </source>
</evidence>
<feature type="transmembrane region" description="Helical" evidence="8">
    <location>
        <begin position="998"/>
        <end position="1021"/>
    </location>
</feature>
<feature type="transmembrane region" description="Helical" evidence="8">
    <location>
        <begin position="965"/>
        <end position="986"/>
    </location>
</feature>
<dbReference type="Gene3D" id="3.30.70.1430">
    <property type="entry name" value="Multidrug efflux transporter AcrB pore domain"/>
    <property type="match status" value="2"/>
</dbReference>
<name>A0A7V4U1H6_CALAY</name>
<evidence type="ECO:0000256" key="8">
    <source>
        <dbReference type="SAM" id="Phobius"/>
    </source>
</evidence>
<dbReference type="SUPFAM" id="SSF82714">
    <property type="entry name" value="Multidrug efflux transporter AcrB TolC docking domain, DN and DC subdomains"/>
    <property type="match status" value="2"/>
</dbReference>
<feature type="transmembrane region" description="Helical" evidence="8">
    <location>
        <begin position="869"/>
        <end position="888"/>
    </location>
</feature>
<evidence type="ECO:0000256" key="4">
    <source>
        <dbReference type="ARBA" id="ARBA00022475"/>
    </source>
</evidence>
<dbReference type="Gene3D" id="1.20.1640.10">
    <property type="entry name" value="Multidrug efflux transporter AcrB transmembrane domain"/>
    <property type="match status" value="2"/>
</dbReference>
<dbReference type="InterPro" id="IPR001036">
    <property type="entry name" value="Acrflvin-R"/>
</dbReference>
<evidence type="ECO:0000256" key="1">
    <source>
        <dbReference type="ARBA" id="ARBA00004651"/>
    </source>
</evidence>
<feature type="transmembrane region" description="Helical" evidence="8">
    <location>
        <begin position="926"/>
        <end position="945"/>
    </location>
</feature>
<dbReference type="PANTHER" id="PTHR32063:SF24">
    <property type="entry name" value="CATION EFFLUX SYSTEM (ACRB_ACRD_ACRF FAMILY)"/>
    <property type="match status" value="1"/>
</dbReference>
<reference evidence="9" key="1">
    <citation type="journal article" date="2020" name="mSystems">
        <title>Genome- and Community-Level Interaction Insights into Carbon Utilization and Element Cycling Functions of Hydrothermarchaeota in Hydrothermal Sediment.</title>
        <authorList>
            <person name="Zhou Z."/>
            <person name="Liu Y."/>
            <person name="Xu W."/>
            <person name="Pan J."/>
            <person name="Luo Z.H."/>
            <person name="Li M."/>
        </authorList>
    </citation>
    <scope>NUCLEOTIDE SEQUENCE [LARGE SCALE GENOMIC DNA]</scope>
    <source>
        <strain evidence="9">HyVt-577</strain>
    </source>
</reference>
<comment type="caution">
    <text evidence="9">The sequence shown here is derived from an EMBL/GenBank/DDBJ whole genome shotgun (WGS) entry which is preliminary data.</text>
</comment>
<keyword evidence="5 8" id="KW-0812">Transmembrane</keyword>
<dbReference type="Gene3D" id="3.30.2090.10">
    <property type="entry name" value="Multidrug efflux transporter AcrB TolC docking domain, DN and DC subdomains"/>
    <property type="match status" value="2"/>
</dbReference>
<comment type="subcellular location">
    <subcellularLocation>
        <location evidence="1">Cell membrane</location>
        <topology evidence="1">Multi-pass membrane protein</topology>
    </subcellularLocation>
</comment>
<dbReference type="Gene3D" id="3.30.70.1320">
    <property type="entry name" value="Multidrug efflux transporter AcrB pore domain like"/>
    <property type="match status" value="1"/>
</dbReference>
<gene>
    <name evidence="9" type="ORF">ENK44_11260</name>
</gene>
<feature type="transmembrane region" description="Helical" evidence="8">
    <location>
        <begin position="535"/>
        <end position="553"/>
    </location>
</feature>
<dbReference type="InterPro" id="IPR027463">
    <property type="entry name" value="AcrB_DN_DC_subdom"/>
</dbReference>
<sequence length="1035" mass="114333">MQKIIQFVLRNKLLLLVLGILVLAGGWYSYRQLPIDAFPDVSPALVQVFTETEGLAPEEIEKYVTFPVEVAMNGLPNLEKIRSVSNFGLSVVNIYFNDGTDIYFARQLVNERLQEAREQIPEGFGDPQMGPISTGMGLILFYYLDDTTGQYSLTELRTIQDWLIKFQLQTVPGVTEVLGIGGWEKQFHVVVDPDALLRYDITINELIERIKSNNLNVGAQFIERNAEEFIVRSVGLAHNIEDIENIIIKAKDGIPIFLKQLADVKIGGAVRRGVQTRNGIEEVVSGMVVKLYGSNSSTVIERVEKKMEEINSILPPGIKIVPYYQQKSLVEASVKTVTDALLQGIILVAIILLVFMGSFRPSVVVSISIPFSILFAMIGMYYFGISVNLMSFGGLAIAIGMMVDGTIVMVENVDRMLRQSKPGEPRIHVIARACVEVARPILFAISIIIVVFLPLFTLQGVEGKTFKPLAYTVSLAMLGSLVFAIFLAPVLSDIFMRRPKKVKSESQSGENFIVRLLLKFYKPLILFFVRRRGAAISLAIVLVLIGTAIFPRLGSEFTPTLQEGTVILRLTMAPSISLKESTRITQIVERRLMKIPEVNGVVTRIGRGEVGAHTDPINSAEMYVLLKPKDEWRSAETQADLEKIIRDHVGNVPGVLTNITQPIQMTVDELLEGVRAELAIKLFGDNLDVLKEKADEIVRVINKVPGAADVQADQISGTPQLLIKVDRHAIARYGLNVEDVQQVIRAAVGGETAGQIFEGVRRFEILVRYKPEYRNSLEAIREILVRAPGGIKIPLSQLAEIKEVIGPRQITRENSQRFITIQSNVVDRDIGSFVAEGQKAIEENVDLPPGYLVTWGGQFRLQQEANKRLAIVVPITLLIIFLLLFSSFNSLKNTFLILLNIPLALVGGVVGLWITGQNLSVPSSVGFIALFGIALENGMVLVTYLNQLLKDGVPMDKASVEGAMLRLRPVLMTALTTALGLIPLLLSTGTGSEVQRPLATVVIGGLITSTILTLLVIPAIYKWFAIDLNVERRLD</sequence>
<dbReference type="Pfam" id="PF00873">
    <property type="entry name" value="ACR_tran"/>
    <property type="match status" value="1"/>
</dbReference>
<dbReference type="SUPFAM" id="SSF82866">
    <property type="entry name" value="Multidrug efflux transporter AcrB transmembrane domain"/>
    <property type="match status" value="2"/>
</dbReference>
<dbReference type="NCBIfam" id="TIGR00914">
    <property type="entry name" value="2A0601"/>
    <property type="match status" value="1"/>
</dbReference>
<dbReference type="InterPro" id="IPR004763">
    <property type="entry name" value="CusA-like"/>
</dbReference>
<dbReference type="PRINTS" id="PR00702">
    <property type="entry name" value="ACRIFLAVINRP"/>
</dbReference>
<dbReference type="PANTHER" id="PTHR32063">
    <property type="match status" value="1"/>
</dbReference>
<evidence type="ECO:0000256" key="2">
    <source>
        <dbReference type="ARBA" id="ARBA00010942"/>
    </source>
</evidence>
<proteinExistence type="inferred from homology"/>
<evidence type="ECO:0000256" key="5">
    <source>
        <dbReference type="ARBA" id="ARBA00022692"/>
    </source>
</evidence>
<keyword evidence="4" id="KW-1003">Cell membrane</keyword>
<accession>A0A7V4U1H6</accession>
<feature type="transmembrane region" description="Helical" evidence="8">
    <location>
        <begin position="363"/>
        <end position="383"/>
    </location>
</feature>
<feature type="transmembrane region" description="Helical" evidence="8">
    <location>
        <begin position="340"/>
        <end position="356"/>
    </location>
</feature>
<feature type="transmembrane region" description="Helical" evidence="8">
    <location>
        <begin position="389"/>
        <end position="410"/>
    </location>
</feature>
<feature type="transmembrane region" description="Helical" evidence="8">
    <location>
        <begin position="469"/>
        <end position="491"/>
    </location>
</feature>
<dbReference type="Proteomes" id="UP000885779">
    <property type="component" value="Unassembled WGS sequence"/>
</dbReference>
<dbReference type="GO" id="GO:0005886">
    <property type="term" value="C:plasma membrane"/>
    <property type="evidence" value="ECO:0007669"/>
    <property type="project" value="UniProtKB-SubCell"/>
</dbReference>
<keyword evidence="6 8" id="KW-1133">Transmembrane helix</keyword>
<dbReference type="GO" id="GO:0042910">
    <property type="term" value="F:xenobiotic transmembrane transporter activity"/>
    <property type="evidence" value="ECO:0007669"/>
    <property type="project" value="TreeGrafter"/>
</dbReference>
<protein>
    <submittedName>
        <fullName evidence="9">Efflux RND transporter permease subunit</fullName>
    </submittedName>
</protein>